<evidence type="ECO:0000256" key="1">
    <source>
        <dbReference type="ARBA" id="ARBA00001946"/>
    </source>
</evidence>
<evidence type="ECO:0000256" key="4">
    <source>
        <dbReference type="RuleBase" id="RU003476"/>
    </source>
</evidence>
<feature type="domain" description="Nudix hydrolase" evidence="5">
    <location>
        <begin position="44"/>
        <end position="172"/>
    </location>
</feature>
<keyword evidence="7" id="KW-1185">Reference proteome</keyword>
<dbReference type="InterPro" id="IPR015797">
    <property type="entry name" value="NUDIX_hydrolase-like_dom_sf"/>
</dbReference>
<evidence type="ECO:0000256" key="2">
    <source>
        <dbReference type="ARBA" id="ARBA00005582"/>
    </source>
</evidence>
<dbReference type="PANTHER" id="PTHR11839">
    <property type="entry name" value="UDP/ADP-SUGAR PYROPHOSPHATASE"/>
    <property type="match status" value="1"/>
</dbReference>
<dbReference type="InterPro" id="IPR020084">
    <property type="entry name" value="NUDIX_hydrolase_CS"/>
</dbReference>
<dbReference type="CDD" id="cd03424">
    <property type="entry name" value="NUDIX_ADPRase_Nudt5_UGPPase_Nudt14"/>
    <property type="match status" value="1"/>
</dbReference>
<organism evidence="6 7">
    <name type="scientific">Microlunatus aurantiacus</name>
    <dbReference type="NCBI Taxonomy" id="446786"/>
    <lineage>
        <taxon>Bacteria</taxon>
        <taxon>Bacillati</taxon>
        <taxon>Actinomycetota</taxon>
        <taxon>Actinomycetes</taxon>
        <taxon>Propionibacteriales</taxon>
        <taxon>Propionibacteriaceae</taxon>
        <taxon>Microlunatus</taxon>
    </lineage>
</organism>
<sequence length="183" mass="20152">MTSRQAGSWTIHDEQDLGSFGRGSLKKVSVDLPDGVSFDQYVILLPEAVIVAAVNDQDEVLMARRHRFILDSWVWELPGGYVEDGEDLNAAASRELEEETGWRAGRVEHLVTFQPMVGSADAANHVYMATDFEKITDDLDINEATEVRWIPLDEAAELIKSGEIVGAASVVAIDRIIARRAVG</sequence>
<evidence type="ECO:0000256" key="3">
    <source>
        <dbReference type="ARBA" id="ARBA00022801"/>
    </source>
</evidence>
<dbReference type="Pfam" id="PF00293">
    <property type="entry name" value="NUDIX"/>
    <property type="match status" value="1"/>
</dbReference>
<comment type="caution">
    <text evidence="6">The sequence shown here is derived from an EMBL/GenBank/DDBJ whole genome shotgun (WGS) entry which is preliminary data.</text>
</comment>
<dbReference type="RefSeq" id="WP_344811533.1">
    <property type="nucleotide sequence ID" value="NZ_BAAAYX010000003.1"/>
</dbReference>
<dbReference type="Gene3D" id="3.90.79.10">
    <property type="entry name" value="Nucleoside Triphosphate Pyrophosphohydrolase"/>
    <property type="match status" value="1"/>
</dbReference>
<comment type="similarity">
    <text evidence="2 4">Belongs to the Nudix hydrolase family.</text>
</comment>
<keyword evidence="3 4" id="KW-0378">Hydrolase</keyword>
<dbReference type="PROSITE" id="PS00893">
    <property type="entry name" value="NUDIX_BOX"/>
    <property type="match status" value="1"/>
</dbReference>
<accession>A0ABP7D153</accession>
<gene>
    <name evidence="6" type="ORF">GCM10022204_13420</name>
</gene>
<dbReference type="SUPFAM" id="SSF55811">
    <property type="entry name" value="Nudix"/>
    <property type="match status" value="1"/>
</dbReference>
<comment type="cofactor">
    <cofactor evidence="1">
        <name>Mg(2+)</name>
        <dbReference type="ChEBI" id="CHEBI:18420"/>
    </cofactor>
</comment>
<dbReference type="InterPro" id="IPR020476">
    <property type="entry name" value="Nudix_hydrolase"/>
</dbReference>
<name>A0ABP7D153_9ACTN</name>
<reference evidence="7" key="1">
    <citation type="journal article" date="2019" name="Int. J. Syst. Evol. Microbiol.">
        <title>The Global Catalogue of Microorganisms (GCM) 10K type strain sequencing project: providing services to taxonomists for standard genome sequencing and annotation.</title>
        <authorList>
            <consortium name="The Broad Institute Genomics Platform"/>
            <consortium name="The Broad Institute Genome Sequencing Center for Infectious Disease"/>
            <person name="Wu L."/>
            <person name="Ma J."/>
        </authorList>
    </citation>
    <scope>NUCLEOTIDE SEQUENCE [LARGE SCALE GENOMIC DNA]</scope>
    <source>
        <strain evidence="7">JCM 16548</strain>
    </source>
</reference>
<dbReference type="GO" id="GO:0016787">
    <property type="term" value="F:hydrolase activity"/>
    <property type="evidence" value="ECO:0007669"/>
    <property type="project" value="UniProtKB-KW"/>
</dbReference>
<dbReference type="EMBL" id="BAAAYX010000003">
    <property type="protein sequence ID" value="GAA3698406.1"/>
    <property type="molecule type" value="Genomic_DNA"/>
</dbReference>
<dbReference type="PRINTS" id="PR00502">
    <property type="entry name" value="NUDIXFAMILY"/>
</dbReference>
<evidence type="ECO:0000259" key="5">
    <source>
        <dbReference type="PROSITE" id="PS51462"/>
    </source>
</evidence>
<dbReference type="PROSITE" id="PS51462">
    <property type="entry name" value="NUDIX"/>
    <property type="match status" value="1"/>
</dbReference>
<evidence type="ECO:0000313" key="7">
    <source>
        <dbReference type="Proteomes" id="UP001500051"/>
    </source>
</evidence>
<dbReference type="Proteomes" id="UP001500051">
    <property type="component" value="Unassembled WGS sequence"/>
</dbReference>
<dbReference type="InterPro" id="IPR000086">
    <property type="entry name" value="NUDIX_hydrolase_dom"/>
</dbReference>
<proteinExistence type="inferred from homology"/>
<dbReference type="PANTHER" id="PTHR11839:SF18">
    <property type="entry name" value="NUDIX HYDROLASE DOMAIN-CONTAINING PROTEIN"/>
    <property type="match status" value="1"/>
</dbReference>
<evidence type="ECO:0000313" key="6">
    <source>
        <dbReference type="EMBL" id="GAA3698406.1"/>
    </source>
</evidence>
<protein>
    <submittedName>
        <fullName evidence="6">NUDIX hydrolase</fullName>
    </submittedName>
</protein>